<feature type="signal peptide" evidence="1">
    <location>
        <begin position="1"/>
        <end position="23"/>
    </location>
</feature>
<proteinExistence type="predicted"/>
<feature type="chain" id="PRO_5040351188" description="CG8661 protein" evidence="1">
    <location>
        <begin position="24"/>
        <end position="215"/>
    </location>
</feature>
<gene>
    <name evidence="2" type="ORF">M5D96_011188</name>
</gene>
<organism evidence="2 3">
    <name type="scientific">Drosophila gunungcola</name>
    <name type="common">fruit fly</name>
    <dbReference type="NCBI Taxonomy" id="103775"/>
    <lineage>
        <taxon>Eukaryota</taxon>
        <taxon>Metazoa</taxon>
        <taxon>Ecdysozoa</taxon>
        <taxon>Arthropoda</taxon>
        <taxon>Hexapoda</taxon>
        <taxon>Insecta</taxon>
        <taxon>Pterygota</taxon>
        <taxon>Neoptera</taxon>
        <taxon>Endopterygota</taxon>
        <taxon>Diptera</taxon>
        <taxon>Brachycera</taxon>
        <taxon>Muscomorpha</taxon>
        <taxon>Ephydroidea</taxon>
        <taxon>Drosophilidae</taxon>
        <taxon>Drosophila</taxon>
        <taxon>Sophophora</taxon>
    </lineage>
</organism>
<evidence type="ECO:0000313" key="3">
    <source>
        <dbReference type="Proteomes" id="UP001059596"/>
    </source>
</evidence>
<dbReference type="AlphaFoldDB" id="A0A9Q0BLR7"/>
<name>A0A9Q0BLR7_9MUSC</name>
<dbReference type="EMBL" id="JAMKOV010000024">
    <property type="protein sequence ID" value="KAI8036094.1"/>
    <property type="molecule type" value="Genomic_DNA"/>
</dbReference>
<reference evidence="2" key="1">
    <citation type="journal article" date="2023" name="Genome Biol. Evol.">
        <title>Long-read-based Genome Assembly of Drosophila gunungcola Reveals Fewer Chemosensory Genes in Flower-breeding Species.</title>
        <authorList>
            <person name="Negi A."/>
            <person name="Liao B.Y."/>
            <person name="Yeh S.D."/>
        </authorList>
    </citation>
    <scope>NUCLEOTIDE SEQUENCE</scope>
    <source>
        <strain evidence="2">Sukarami</strain>
    </source>
</reference>
<comment type="caution">
    <text evidence="2">The sequence shown here is derived from an EMBL/GenBank/DDBJ whole genome shotgun (WGS) entry which is preliminary data.</text>
</comment>
<evidence type="ECO:0000313" key="2">
    <source>
        <dbReference type="EMBL" id="KAI8036094.1"/>
    </source>
</evidence>
<accession>A0A9Q0BLR7</accession>
<sequence length="215" mass="23105">MKVISLCLLVVASASFILTTANANAVGNFEDFEAFTDVELEELIAEEMLDQENDFMDVEQHGFVSGCRKVLLAGYKGINGTKCIVEEVAEVLLTCTRYVDAVTSCTGAIPQDVQAMLATVKKMIGTGNQIINLKSQLCANTSTRGAVSSTKNFFHCTFKAFCATMSMVRSMNVVIKQASRLPPNTAACYVSATKDVVAGCNAFVPNINSCIAHMT</sequence>
<protein>
    <recommendedName>
        <fullName evidence="4">CG8661 protein</fullName>
    </recommendedName>
</protein>
<dbReference type="OrthoDB" id="7838575at2759"/>
<keyword evidence="1" id="KW-0732">Signal</keyword>
<evidence type="ECO:0008006" key="4">
    <source>
        <dbReference type="Google" id="ProtNLM"/>
    </source>
</evidence>
<keyword evidence="3" id="KW-1185">Reference proteome</keyword>
<dbReference type="Proteomes" id="UP001059596">
    <property type="component" value="Unassembled WGS sequence"/>
</dbReference>
<evidence type="ECO:0000256" key="1">
    <source>
        <dbReference type="SAM" id="SignalP"/>
    </source>
</evidence>